<reference evidence="5 7" key="2">
    <citation type="submission" date="2018-06" db="EMBL/GenBank/DDBJ databases">
        <authorList>
            <consortium name="Pathogen Informatics"/>
            <person name="Doyle S."/>
        </authorList>
    </citation>
    <scope>NUCLEOTIDE SEQUENCE [LARGE SCALE GENOMIC DNA]</scope>
    <source>
        <strain evidence="5 7">NCTC12239</strain>
    </source>
</reference>
<dbReference type="EMBL" id="UGOG01000001">
    <property type="protein sequence ID" value="STX61150.1"/>
    <property type="molecule type" value="Genomic_DNA"/>
</dbReference>
<organism evidence="5 7">
    <name type="scientific">Legionella moravica</name>
    <dbReference type="NCBI Taxonomy" id="39962"/>
    <lineage>
        <taxon>Bacteria</taxon>
        <taxon>Pseudomonadati</taxon>
        <taxon>Pseudomonadota</taxon>
        <taxon>Gammaproteobacteria</taxon>
        <taxon>Legionellales</taxon>
        <taxon>Legionellaceae</taxon>
        <taxon>Legionella</taxon>
    </lineage>
</organism>
<dbReference type="PANTHER" id="PTHR24198:SF165">
    <property type="entry name" value="ANKYRIN REPEAT-CONTAINING PROTEIN-RELATED"/>
    <property type="match status" value="1"/>
</dbReference>
<proteinExistence type="predicted"/>
<dbReference type="PROSITE" id="PS50088">
    <property type="entry name" value="ANK_REPEAT"/>
    <property type="match status" value="1"/>
</dbReference>
<evidence type="ECO:0000313" key="5">
    <source>
        <dbReference type="EMBL" id="STX61150.1"/>
    </source>
</evidence>
<dbReference type="InterPro" id="IPR036770">
    <property type="entry name" value="Ankyrin_rpt-contain_sf"/>
</dbReference>
<dbReference type="PANTHER" id="PTHR24198">
    <property type="entry name" value="ANKYRIN REPEAT AND PROTEIN KINASE DOMAIN-CONTAINING PROTEIN"/>
    <property type="match status" value="1"/>
</dbReference>
<dbReference type="AlphaFoldDB" id="A0A378JSY1"/>
<dbReference type="EMBL" id="LNYN01000005">
    <property type="protein sequence ID" value="KTD39053.1"/>
    <property type="molecule type" value="Genomic_DNA"/>
</dbReference>
<protein>
    <submittedName>
        <fullName evidence="4">Ankyrin repeats (3 copies)</fullName>
    </submittedName>
    <submittedName>
        <fullName evidence="5">Ribulose-5-phosphate 4-epimerase and related epimerases and aldolases</fullName>
    </submittedName>
</protein>
<dbReference type="PROSITE" id="PS50297">
    <property type="entry name" value="ANK_REP_REGION"/>
    <property type="match status" value="1"/>
</dbReference>
<keyword evidence="1" id="KW-0677">Repeat</keyword>
<accession>A0A378JSY1</accession>
<sequence>MMKTFHEAVRLGSLDDVKQWIDNGADIDCTDINGNTPLMLAVVRQRPLIVRYLLSQNPDLFKANNNEQTPITAAQGKNENIIRMLVIQHAKVEHLAQINSYDTTELIINKLITTLLYKSKRHGWDDQYCINLRYYINSLDSSFEEKDEKAYESYLLHQETTQHDFFGSWLSDDSDSEEEQAFLAQPEEDREAILSEAKTSQSHAQRNNLFYRKKNKDYQRGDFKKINDASSVFKLQDRMQIHHPKSEDMDAVTRDLERLNAYIGLGYSIEEAQKRVVTQFKIAQYRGVTYLTSRWNKPAREGHRKADELGQPQYSASVYKAAGIDIFKDYADGRQRLKDPKTRRKVTLIANTLRELLLTFREPRPLAWKGYSYSTYAYFLQNLYTQAYDAFHRYISQDPMLSKMLINDANPFLSTGGTPYHADKYAYGIKPYKGHKDERLRPRWNKTGRAERPYSGAVYVSLHPLTDFDVDGPLHIPTLTWDAEIRLSSELNIVPEKESCFPSFLPGQRVIYKHIAKYPSFVGPYKQIYLAKYGIDEVFYNTLQEMLEHAAPHTKEMVAFKQILGEWLCGFHEVRLIEIARKKAEEDGYVLIYKGIGKTFSLTPPIDSPRCNTSTNTEEVKSPINQMVKFRRTLARGVGDKIVRLTNPRDYSQLLGKIDESLLSEHGLAGVDDKKNPALTLPMAFALNALKHKRYFALRYMLRTPYFINCFNDPFHRVNTDRLLGASLLHLAVVNEDRVALGLLLSCKALQISRCDQSISHSLQGRTFYEKISPLALAIISNQQDIFRMMLSSKRFNIKEEVGCVSTKDVDNCEVQACSDDSDHDTRDREFVPSAQDRLTREPEVNLVQLAIEHATPKVVVMLLLANAPSRVRGASQRHALSNARREQLRWFFTPTPKAEDDLIKDHLSGVFDGLLSLAR</sequence>
<dbReference type="SMART" id="SM00248">
    <property type="entry name" value="ANK"/>
    <property type="match status" value="3"/>
</dbReference>
<dbReference type="RefSeq" id="WP_058388975.1">
    <property type="nucleotide sequence ID" value="NZ_CAAAJG010000036.1"/>
</dbReference>
<evidence type="ECO:0000313" key="7">
    <source>
        <dbReference type="Proteomes" id="UP000254040"/>
    </source>
</evidence>
<gene>
    <name evidence="4" type="ORF">Lmor_0165</name>
    <name evidence="5" type="ORF">NCTC12239_00053</name>
</gene>
<keyword evidence="6" id="KW-1185">Reference proteome</keyword>
<dbReference type="InterPro" id="IPR002110">
    <property type="entry name" value="Ankyrin_rpt"/>
</dbReference>
<dbReference type="STRING" id="39962.Lmor_0165"/>
<dbReference type="Proteomes" id="UP000054985">
    <property type="component" value="Unassembled WGS sequence"/>
</dbReference>
<dbReference type="Gene3D" id="1.25.40.20">
    <property type="entry name" value="Ankyrin repeat-containing domain"/>
    <property type="match status" value="2"/>
</dbReference>
<keyword evidence="2 3" id="KW-0040">ANK repeat</keyword>
<evidence type="ECO:0000313" key="4">
    <source>
        <dbReference type="EMBL" id="KTD39053.1"/>
    </source>
</evidence>
<evidence type="ECO:0000256" key="3">
    <source>
        <dbReference type="PROSITE-ProRule" id="PRU00023"/>
    </source>
</evidence>
<evidence type="ECO:0000256" key="1">
    <source>
        <dbReference type="ARBA" id="ARBA00022737"/>
    </source>
</evidence>
<evidence type="ECO:0000313" key="6">
    <source>
        <dbReference type="Proteomes" id="UP000054985"/>
    </source>
</evidence>
<evidence type="ECO:0000256" key="2">
    <source>
        <dbReference type="ARBA" id="ARBA00023043"/>
    </source>
</evidence>
<dbReference type="Pfam" id="PF12796">
    <property type="entry name" value="Ank_2"/>
    <property type="match status" value="1"/>
</dbReference>
<dbReference type="OrthoDB" id="5653258at2"/>
<feature type="repeat" description="ANK" evidence="3">
    <location>
        <begin position="33"/>
        <end position="65"/>
    </location>
</feature>
<dbReference type="Proteomes" id="UP000254040">
    <property type="component" value="Unassembled WGS sequence"/>
</dbReference>
<reference evidence="4 6" key="1">
    <citation type="submission" date="2015-11" db="EMBL/GenBank/DDBJ databases">
        <title>Genomic analysis of 38 Legionella species identifies large and diverse effector repertoires.</title>
        <authorList>
            <person name="Burstein D."/>
            <person name="Amaro F."/>
            <person name="Zusman T."/>
            <person name="Lifshitz Z."/>
            <person name="Cohen O."/>
            <person name="Gilbert J.A."/>
            <person name="Pupko T."/>
            <person name="Shuman H.A."/>
            <person name="Segal G."/>
        </authorList>
    </citation>
    <scope>NUCLEOTIDE SEQUENCE [LARGE SCALE GENOMIC DNA]</scope>
    <source>
        <strain evidence="4 6">ATCC 43877</strain>
    </source>
</reference>
<dbReference type="SUPFAM" id="SSF48403">
    <property type="entry name" value="Ankyrin repeat"/>
    <property type="match status" value="1"/>
</dbReference>
<name>A0A378JSY1_9GAMM</name>